<evidence type="ECO:0000313" key="4">
    <source>
        <dbReference type="RefSeq" id="XP_030060267.1"/>
    </source>
</evidence>
<gene>
    <name evidence="3 4 5 6" type="primary">LOC115470832</name>
</gene>
<feature type="region of interest" description="Disordered" evidence="1">
    <location>
        <begin position="635"/>
        <end position="658"/>
    </location>
</feature>
<evidence type="ECO:0000313" key="2">
    <source>
        <dbReference type="Proteomes" id="UP000515156"/>
    </source>
</evidence>
<evidence type="ECO:0000313" key="3">
    <source>
        <dbReference type="RefSeq" id="XP_030060259.1"/>
    </source>
</evidence>
<organism evidence="2 6">
    <name type="scientific">Microcaecilia unicolor</name>
    <dbReference type="NCBI Taxonomy" id="1415580"/>
    <lineage>
        <taxon>Eukaryota</taxon>
        <taxon>Metazoa</taxon>
        <taxon>Chordata</taxon>
        <taxon>Craniata</taxon>
        <taxon>Vertebrata</taxon>
        <taxon>Euteleostomi</taxon>
        <taxon>Amphibia</taxon>
        <taxon>Gymnophiona</taxon>
        <taxon>Siphonopidae</taxon>
        <taxon>Microcaecilia</taxon>
    </lineage>
</organism>
<dbReference type="KEGG" id="muo:115470832"/>
<sequence length="788" mass="89191">MNTAPASESGSYPTNHSRPFFYAQPTAQQPFPSPWYLSQVYNPYYLPPAPGFRSGNSYFPYYSVALPEFPGFFVPHPQLHARMSRRPYFIPHPSSPMFYQATRFRHYGSPGKRTETKETQTDPRQPESKLKKQSLNTDVKGCNTSSRTSCSSMCTENESNLETSLSPVIAGQERDFQNKNGCSSSTYRNIPPRSYSFEKEEVRIEYGNGPPAAIQLWKSYKETIPIYDVPNGKEMPENVIHVHSYEGGMYDSHAEGKELGIPSVGHSGDDGHRTPLPLTLSRDEVQEKEIKDSACPNGETRPGVDKQRNAMPVKTQESSIFRPAEIPTSGYDSLSAERQDIDQIQNSSRSKNFQTAFDSSDIVTSTKSNHEFLNSFGQQQNLANLCPTEICSDELKLDNKANLWFEESLEKYVPSPGWLACFDNMDANYNYDTYLMQRKQKRQIVLSSCSDELSSGDEESSLENTPVPYFLPDYMYKKNIYSFQKNTEGLEKENIKGSGSLNEEMVLREQASKSPTVQNSSVLTVKSRKLGLPLQGFSQKKLYSVKKKPRKSSPLLEPTDSDKVWVLGEENICDYEDESEDGEETDEAECVFQDIVPIEQLSIGTRGFFKQVPQKKLLGRPVKIMSPAQLLNWPSHEQLKSKKKAHGNSGSVRKPKEREQLVVFSDYRGRGKRPTTKLERVFKEVPELKKTLHKSLGGKPQKGSSEKTIEESWVGKGAKPKVSEQLYGLQPPTKTKELDKPSKKKGLLKSYLKSKITRNDPEDVEFWEVPKSSGHRGRGMKRGAYRKQ</sequence>
<keyword evidence="2" id="KW-1185">Reference proteome</keyword>
<dbReference type="AlphaFoldDB" id="A0A6P7Y5L2"/>
<evidence type="ECO:0000313" key="6">
    <source>
        <dbReference type="RefSeq" id="XP_030060286.1"/>
    </source>
</evidence>
<dbReference type="PANTHER" id="PTHR38654">
    <property type="entry name" value="BUCKY BALL-RELATED"/>
    <property type="match status" value="1"/>
</dbReference>
<proteinExistence type="predicted"/>
<accession>A0A6P7Y5L2</accession>
<dbReference type="RefSeq" id="XP_030060276.1">
    <property type="nucleotide sequence ID" value="XM_030204416.1"/>
</dbReference>
<dbReference type="RefSeq" id="XP_030060286.1">
    <property type="nucleotide sequence ID" value="XM_030204426.1"/>
</dbReference>
<feature type="region of interest" description="Disordered" evidence="1">
    <location>
        <begin position="251"/>
        <end position="331"/>
    </location>
</feature>
<dbReference type="Proteomes" id="UP000515156">
    <property type="component" value="Chromosome 1"/>
</dbReference>
<feature type="compositionally biased region" description="Basic and acidic residues" evidence="1">
    <location>
        <begin position="281"/>
        <end position="292"/>
    </location>
</feature>
<reference evidence="3 4" key="1">
    <citation type="submission" date="2025-04" db="UniProtKB">
        <authorList>
            <consortium name="RefSeq"/>
        </authorList>
    </citation>
    <scope>IDENTIFICATION</scope>
</reference>
<evidence type="ECO:0000256" key="1">
    <source>
        <dbReference type="SAM" id="MobiDB-lite"/>
    </source>
</evidence>
<feature type="compositionally biased region" description="Low complexity" evidence="1">
    <location>
        <begin position="142"/>
        <end position="153"/>
    </location>
</feature>
<dbReference type="RefSeq" id="XP_030060259.1">
    <property type="nucleotide sequence ID" value="XM_030204399.1"/>
</dbReference>
<feature type="compositionally biased region" description="Basic and acidic residues" evidence="1">
    <location>
        <begin position="112"/>
        <end position="130"/>
    </location>
</feature>
<evidence type="ECO:0000313" key="5">
    <source>
        <dbReference type="RefSeq" id="XP_030060276.1"/>
    </source>
</evidence>
<dbReference type="InterPro" id="IPR053309">
    <property type="entry name" value="Balbiani_Body_Formation"/>
</dbReference>
<name>A0A6P7Y5L2_9AMPH</name>
<dbReference type="PANTHER" id="PTHR38654:SF1">
    <property type="entry name" value="BUCKY BALL"/>
    <property type="match status" value="1"/>
</dbReference>
<feature type="region of interest" description="Disordered" evidence="1">
    <location>
        <begin position="107"/>
        <end position="153"/>
    </location>
</feature>
<protein>
    <submittedName>
        <fullName evidence="3 4">Uncharacterized protein LOC115470832</fullName>
    </submittedName>
</protein>
<dbReference type="RefSeq" id="XP_030060267.1">
    <property type="nucleotide sequence ID" value="XM_030204407.1"/>
</dbReference>
<feature type="region of interest" description="Disordered" evidence="1">
    <location>
        <begin position="692"/>
        <end position="754"/>
    </location>
</feature>
<dbReference type="OrthoDB" id="9946561at2759"/>
<dbReference type="GeneID" id="115470832"/>